<protein>
    <recommendedName>
        <fullName evidence="4">DinB-like domain-containing protein</fullName>
    </recommendedName>
</protein>
<evidence type="ECO:0000313" key="2">
    <source>
        <dbReference type="EMBL" id="GAX16093.1"/>
    </source>
</evidence>
<dbReference type="PANTHER" id="PTHR39473">
    <property type="match status" value="1"/>
</dbReference>
<dbReference type="OrthoDB" id="5564877at2759"/>
<dbReference type="Proteomes" id="UP000198406">
    <property type="component" value="Unassembled WGS sequence"/>
</dbReference>
<dbReference type="AlphaFoldDB" id="A0A1Z5JPY4"/>
<evidence type="ECO:0008006" key="4">
    <source>
        <dbReference type="Google" id="ProtNLM"/>
    </source>
</evidence>
<dbReference type="EMBL" id="BDSP01000101">
    <property type="protein sequence ID" value="GAX16093.1"/>
    <property type="molecule type" value="Genomic_DNA"/>
</dbReference>
<dbReference type="PANTHER" id="PTHR39473:SF1">
    <property type="entry name" value="DINB-LIKE DOMAIN-CONTAINING PROTEIN"/>
    <property type="match status" value="1"/>
</dbReference>
<organism evidence="2 3">
    <name type="scientific">Fistulifera solaris</name>
    <name type="common">Oleaginous diatom</name>
    <dbReference type="NCBI Taxonomy" id="1519565"/>
    <lineage>
        <taxon>Eukaryota</taxon>
        <taxon>Sar</taxon>
        <taxon>Stramenopiles</taxon>
        <taxon>Ochrophyta</taxon>
        <taxon>Bacillariophyta</taxon>
        <taxon>Bacillariophyceae</taxon>
        <taxon>Bacillariophycidae</taxon>
        <taxon>Naviculales</taxon>
        <taxon>Naviculaceae</taxon>
        <taxon>Fistulifera</taxon>
    </lineage>
</organism>
<feature type="compositionally biased region" description="Polar residues" evidence="1">
    <location>
        <begin position="164"/>
        <end position="173"/>
    </location>
</feature>
<comment type="caution">
    <text evidence="2">The sequence shown here is derived from an EMBL/GenBank/DDBJ whole genome shotgun (WGS) entry which is preliminary data.</text>
</comment>
<accession>A0A1Z5JPY4</accession>
<name>A0A1Z5JPY4_FISSO</name>
<evidence type="ECO:0000313" key="3">
    <source>
        <dbReference type="Proteomes" id="UP000198406"/>
    </source>
</evidence>
<dbReference type="InParanoid" id="A0A1Z5JPY4"/>
<keyword evidence="3" id="KW-1185">Reference proteome</keyword>
<gene>
    <name evidence="2" type="ORF">FisN_20Hh230</name>
</gene>
<reference evidence="2 3" key="1">
    <citation type="journal article" date="2015" name="Plant Cell">
        <title>Oil accumulation by the oleaginous diatom Fistulifera solaris as revealed by the genome and transcriptome.</title>
        <authorList>
            <person name="Tanaka T."/>
            <person name="Maeda Y."/>
            <person name="Veluchamy A."/>
            <person name="Tanaka M."/>
            <person name="Abida H."/>
            <person name="Marechal E."/>
            <person name="Bowler C."/>
            <person name="Muto M."/>
            <person name="Sunaga Y."/>
            <person name="Tanaka M."/>
            <person name="Yoshino T."/>
            <person name="Taniguchi T."/>
            <person name="Fukuda Y."/>
            <person name="Nemoto M."/>
            <person name="Matsumoto M."/>
            <person name="Wong P.S."/>
            <person name="Aburatani S."/>
            <person name="Fujibuchi W."/>
        </authorList>
    </citation>
    <scope>NUCLEOTIDE SEQUENCE [LARGE SCALE GENOMIC DNA]</scope>
    <source>
        <strain evidence="2 3">JPCC DA0580</strain>
    </source>
</reference>
<feature type="region of interest" description="Disordered" evidence="1">
    <location>
        <begin position="153"/>
        <end position="173"/>
    </location>
</feature>
<proteinExistence type="predicted"/>
<evidence type="ECO:0000256" key="1">
    <source>
        <dbReference type="SAM" id="MobiDB-lite"/>
    </source>
</evidence>
<sequence length="173" mass="19217">MGLMEALLRHHGPATAHNIYQTTCPIVKASIGQHIRHSMDHIEHAVRAALDPEHELHYDRRERGGADENQWDAAHDRLHKIANLIDNLSSTASDSVTEHPVGALFMLSGDTDTEFRLHSTLARELGFAAHHAIHHLAMVKIIATNEVGKLKESDLPPDFGRAPSTVNYDHSLK</sequence>